<evidence type="ECO:0000313" key="1">
    <source>
        <dbReference type="EMBL" id="HEW53093.1"/>
    </source>
</evidence>
<gene>
    <name evidence="1" type="ORF">ENO77_02845</name>
</gene>
<protein>
    <submittedName>
        <fullName evidence="1">Uncharacterized protein</fullName>
    </submittedName>
</protein>
<accession>A0A7C2VDJ8</accession>
<comment type="caution">
    <text evidence="1">The sequence shown here is derived from an EMBL/GenBank/DDBJ whole genome shotgun (WGS) entry which is preliminary data.</text>
</comment>
<dbReference type="AlphaFoldDB" id="A0A7C2VDJ8"/>
<reference evidence="1" key="1">
    <citation type="journal article" date="2020" name="mSystems">
        <title>Genome- and Community-Level Interaction Insights into Carbon Utilization and Element Cycling Functions of Hydrothermarchaeota in Hydrothermal Sediment.</title>
        <authorList>
            <person name="Zhou Z."/>
            <person name="Liu Y."/>
            <person name="Xu W."/>
            <person name="Pan J."/>
            <person name="Luo Z.H."/>
            <person name="Li M."/>
        </authorList>
    </citation>
    <scope>NUCLEOTIDE SEQUENCE [LARGE SCALE GENOMIC DNA]</scope>
    <source>
        <strain evidence="1">SpSt-16</strain>
    </source>
</reference>
<name>A0A7C2VDJ8_9CREN</name>
<sequence>MLSTYYVVLHTSTWSVVIEGVVGHKSVVGVRNGFAHTLLLVAPHAVLVEDEEVASLLGNRSLDPYNFTLGDLIEAIRSRYDYVYGVVSIKTRYGDPVNGLEHGETLGYIVDVELFDLFKLGSNVKVVVTRASKIRIANVVEVSQQLEK</sequence>
<dbReference type="EMBL" id="DSGT01000009">
    <property type="protein sequence ID" value="HEW53093.1"/>
    <property type="molecule type" value="Genomic_DNA"/>
</dbReference>
<proteinExistence type="predicted"/>
<organism evidence="1">
    <name type="scientific">Ignisphaera aggregans</name>
    <dbReference type="NCBI Taxonomy" id="334771"/>
    <lineage>
        <taxon>Archaea</taxon>
        <taxon>Thermoproteota</taxon>
        <taxon>Thermoprotei</taxon>
        <taxon>Desulfurococcales</taxon>
        <taxon>Desulfurococcaceae</taxon>
        <taxon>Ignisphaera</taxon>
    </lineage>
</organism>